<dbReference type="Pfam" id="PF08205">
    <property type="entry name" value="C2-set_2"/>
    <property type="match status" value="1"/>
</dbReference>
<dbReference type="InterPro" id="IPR007110">
    <property type="entry name" value="Ig-like_dom"/>
</dbReference>
<evidence type="ECO:0000256" key="5">
    <source>
        <dbReference type="ARBA" id="ARBA00023136"/>
    </source>
</evidence>
<feature type="chain" id="PRO_5018558703" description="Ig-like domain-containing protein" evidence="10">
    <location>
        <begin position="18"/>
        <end position="261"/>
    </location>
</feature>
<feature type="compositionally biased region" description="Polar residues" evidence="9">
    <location>
        <begin position="172"/>
        <end position="194"/>
    </location>
</feature>
<evidence type="ECO:0000256" key="10">
    <source>
        <dbReference type="SAM" id="SignalP"/>
    </source>
</evidence>
<evidence type="ECO:0000256" key="3">
    <source>
        <dbReference type="ARBA" id="ARBA00022692"/>
    </source>
</evidence>
<dbReference type="InterPro" id="IPR036179">
    <property type="entry name" value="Ig-like_dom_sf"/>
</dbReference>
<evidence type="ECO:0000259" key="11">
    <source>
        <dbReference type="PROSITE" id="PS50835"/>
    </source>
</evidence>
<accession>A0A3Q2TGK0</accession>
<reference evidence="12" key="2">
    <citation type="submission" date="2025-09" db="UniProtKB">
        <authorList>
            <consortium name="Ensembl"/>
        </authorList>
    </citation>
    <scope>IDENTIFICATION</scope>
</reference>
<dbReference type="SUPFAM" id="SSF48726">
    <property type="entry name" value="Immunoglobulin"/>
    <property type="match status" value="2"/>
</dbReference>
<evidence type="ECO:0000256" key="6">
    <source>
        <dbReference type="ARBA" id="ARBA00023157"/>
    </source>
</evidence>
<dbReference type="STRING" id="8078.ENSFHEP00000015190"/>
<comment type="similarity">
    <text evidence="2">Belongs to the CD200R family.</text>
</comment>
<dbReference type="PROSITE" id="PS50835">
    <property type="entry name" value="IG_LIKE"/>
    <property type="match status" value="2"/>
</dbReference>
<dbReference type="GO" id="GO:0009986">
    <property type="term" value="C:cell surface"/>
    <property type="evidence" value="ECO:0007669"/>
    <property type="project" value="UniProtKB-ARBA"/>
</dbReference>
<protein>
    <recommendedName>
        <fullName evidence="11">Ig-like domain-containing protein</fullName>
    </recommendedName>
</protein>
<keyword evidence="7" id="KW-0675">Receptor</keyword>
<evidence type="ECO:0000256" key="8">
    <source>
        <dbReference type="ARBA" id="ARBA00023180"/>
    </source>
</evidence>
<keyword evidence="6" id="KW-1015">Disulfide bond</keyword>
<dbReference type="SMART" id="SM00409">
    <property type="entry name" value="IG"/>
    <property type="match status" value="1"/>
</dbReference>
<organism evidence="12 13">
    <name type="scientific">Fundulus heteroclitus</name>
    <name type="common">Killifish</name>
    <name type="synonym">Mummichog</name>
    <dbReference type="NCBI Taxonomy" id="8078"/>
    <lineage>
        <taxon>Eukaryota</taxon>
        <taxon>Metazoa</taxon>
        <taxon>Chordata</taxon>
        <taxon>Craniata</taxon>
        <taxon>Vertebrata</taxon>
        <taxon>Euteleostomi</taxon>
        <taxon>Actinopterygii</taxon>
        <taxon>Neopterygii</taxon>
        <taxon>Teleostei</taxon>
        <taxon>Neoteleostei</taxon>
        <taxon>Acanthomorphata</taxon>
        <taxon>Ovalentaria</taxon>
        <taxon>Atherinomorphae</taxon>
        <taxon>Cyprinodontiformes</taxon>
        <taxon>Fundulidae</taxon>
        <taxon>Fundulus</taxon>
    </lineage>
</organism>
<comment type="subcellular location">
    <subcellularLocation>
        <location evidence="1">Membrane</location>
        <topology evidence="1">Single-pass membrane protein</topology>
    </subcellularLocation>
</comment>
<dbReference type="Ensembl" id="ENSFHET00000023242.1">
    <property type="protein sequence ID" value="ENSFHEP00000015190.1"/>
    <property type="gene ID" value="ENSFHEG00000016796.1"/>
</dbReference>
<name>A0A3Q2TGK0_FUNHE</name>
<feature type="signal peptide" evidence="10">
    <location>
        <begin position="1"/>
        <end position="17"/>
    </location>
</feature>
<dbReference type="InterPro" id="IPR013783">
    <property type="entry name" value="Ig-like_fold"/>
</dbReference>
<feature type="domain" description="Ig-like" evidence="11">
    <location>
        <begin position="36"/>
        <end position="141"/>
    </location>
</feature>
<evidence type="ECO:0000256" key="2">
    <source>
        <dbReference type="ARBA" id="ARBA00008215"/>
    </source>
</evidence>
<sequence>MWIYIVITLLSEGWCLAQGNTNSNTSVISNSTASPPKVYVNRKAVYNLGSTVELQCSNRTWIKTMFVIWDIELKHKKCRISLSDDGQRGDSCNDGKSIQNNSNGHLFLHIPNFSASDVGAYKCELVYTGGNDNYITEVDVTAPPDVSAWLERRSNKMVAVCRAERGKPAANISWSPAGNDSVTQQQDPDGSVTVESQLEIPEHMDPENLTCIVRHQFWDQEKNLVPKLREGQVSLCWTHEYTKFSFDQVVSGIFISNLLVL</sequence>
<feature type="region of interest" description="Disordered" evidence="9">
    <location>
        <begin position="171"/>
        <end position="194"/>
    </location>
</feature>
<feature type="domain" description="Ig-like" evidence="11">
    <location>
        <begin position="144"/>
        <end position="225"/>
    </location>
</feature>
<keyword evidence="3" id="KW-0812">Transmembrane</keyword>
<keyword evidence="10" id="KW-0732">Signal</keyword>
<dbReference type="InterPro" id="IPR013162">
    <property type="entry name" value="CD80_C2-set"/>
</dbReference>
<dbReference type="InterPro" id="IPR013106">
    <property type="entry name" value="Ig_V-set"/>
</dbReference>
<dbReference type="GO" id="GO:0016020">
    <property type="term" value="C:membrane"/>
    <property type="evidence" value="ECO:0007669"/>
    <property type="project" value="UniProtKB-SubCell"/>
</dbReference>
<proteinExistence type="inferred from homology"/>
<dbReference type="PANTHER" id="PTHR21462">
    <property type="entry name" value="CELL SURFACE GLYCOPROTEIN OX2 RECEPTOR PRECURSOR"/>
    <property type="match status" value="1"/>
</dbReference>
<dbReference type="Proteomes" id="UP000265000">
    <property type="component" value="Unplaced"/>
</dbReference>
<dbReference type="Pfam" id="PF07686">
    <property type="entry name" value="V-set"/>
    <property type="match status" value="1"/>
</dbReference>
<keyword evidence="5" id="KW-0472">Membrane</keyword>
<dbReference type="GO" id="GO:0038023">
    <property type="term" value="F:signaling receptor activity"/>
    <property type="evidence" value="ECO:0007669"/>
    <property type="project" value="InterPro"/>
</dbReference>
<evidence type="ECO:0000256" key="4">
    <source>
        <dbReference type="ARBA" id="ARBA00022989"/>
    </source>
</evidence>
<keyword evidence="8" id="KW-0325">Glycoprotein</keyword>
<evidence type="ECO:0000256" key="7">
    <source>
        <dbReference type="ARBA" id="ARBA00023170"/>
    </source>
</evidence>
<evidence type="ECO:0000313" key="13">
    <source>
        <dbReference type="Proteomes" id="UP000265000"/>
    </source>
</evidence>
<dbReference type="InterPro" id="IPR040012">
    <property type="entry name" value="CD200R"/>
</dbReference>
<evidence type="ECO:0000256" key="1">
    <source>
        <dbReference type="ARBA" id="ARBA00004167"/>
    </source>
</evidence>
<dbReference type="GeneTree" id="ENSGT00730000112894"/>
<reference evidence="12" key="1">
    <citation type="submission" date="2025-08" db="UniProtKB">
        <authorList>
            <consortium name="Ensembl"/>
        </authorList>
    </citation>
    <scope>IDENTIFICATION</scope>
</reference>
<dbReference type="GO" id="GO:0150077">
    <property type="term" value="P:regulation of neuroinflammatory response"/>
    <property type="evidence" value="ECO:0007669"/>
    <property type="project" value="InterPro"/>
</dbReference>
<keyword evidence="4" id="KW-1133">Transmembrane helix</keyword>
<keyword evidence="13" id="KW-1185">Reference proteome</keyword>
<evidence type="ECO:0000313" key="12">
    <source>
        <dbReference type="Ensembl" id="ENSFHEP00000015190.1"/>
    </source>
</evidence>
<evidence type="ECO:0000256" key="9">
    <source>
        <dbReference type="SAM" id="MobiDB-lite"/>
    </source>
</evidence>
<dbReference type="InterPro" id="IPR003599">
    <property type="entry name" value="Ig_sub"/>
</dbReference>
<dbReference type="PANTHER" id="PTHR21462:SF2">
    <property type="entry name" value="CELL SURFACE GLYCOPROTEIN CD200 RECEPTOR 2"/>
    <property type="match status" value="1"/>
</dbReference>
<dbReference type="AlphaFoldDB" id="A0A3Q2TGK0"/>
<dbReference type="Gene3D" id="2.60.40.10">
    <property type="entry name" value="Immunoglobulins"/>
    <property type="match status" value="2"/>
</dbReference>